<feature type="binding site" evidence="6">
    <location>
        <position position="107"/>
    </location>
    <ligand>
        <name>S-adenosyl-L-methionine</name>
        <dbReference type="ChEBI" id="CHEBI:59789"/>
    </ligand>
</feature>
<evidence type="ECO:0000256" key="2">
    <source>
        <dbReference type="ARBA" id="ARBA00022552"/>
    </source>
</evidence>
<dbReference type="PIRSF" id="PIRSF004486">
    <property type="entry name" value="MraW"/>
    <property type="match status" value="1"/>
</dbReference>
<name>A0A8J6Y3V0_9BACT</name>
<evidence type="ECO:0000256" key="6">
    <source>
        <dbReference type="HAMAP-Rule" id="MF_01007"/>
    </source>
</evidence>
<comment type="caution">
    <text evidence="8">The sequence shown here is derived from an EMBL/GenBank/DDBJ whole genome shotgun (WGS) entry which is preliminary data.</text>
</comment>
<keyword evidence="4 6" id="KW-0808">Transferase</keyword>
<comment type="subcellular location">
    <subcellularLocation>
        <location evidence="6">Cytoplasm</location>
    </subcellularLocation>
</comment>
<dbReference type="SUPFAM" id="SSF81799">
    <property type="entry name" value="Putative methyltransferase TM0872, insert domain"/>
    <property type="match status" value="1"/>
</dbReference>
<keyword evidence="2 6" id="KW-0698">rRNA processing</keyword>
<dbReference type="InterPro" id="IPR002903">
    <property type="entry name" value="RsmH"/>
</dbReference>
<gene>
    <name evidence="6 8" type="primary">rsmH</name>
    <name evidence="8" type="ORF">IFJ97_02625</name>
</gene>
<evidence type="ECO:0000256" key="7">
    <source>
        <dbReference type="SAM" id="MobiDB-lite"/>
    </source>
</evidence>
<feature type="compositionally biased region" description="Basic residues" evidence="7">
    <location>
        <begin position="295"/>
        <end position="310"/>
    </location>
</feature>
<organism evidence="8 9">
    <name type="scientific">Candidatus Sulfomarinibacter kjeldsenii</name>
    <dbReference type="NCBI Taxonomy" id="2885994"/>
    <lineage>
        <taxon>Bacteria</taxon>
        <taxon>Pseudomonadati</taxon>
        <taxon>Acidobacteriota</taxon>
        <taxon>Thermoanaerobaculia</taxon>
        <taxon>Thermoanaerobaculales</taxon>
        <taxon>Candidatus Sulfomarinibacteraceae</taxon>
        <taxon>Candidatus Sulfomarinibacter</taxon>
    </lineage>
</organism>
<dbReference type="EC" id="2.1.1.199" evidence="6"/>
<keyword evidence="3 6" id="KW-0489">Methyltransferase</keyword>
<keyword evidence="5 6" id="KW-0949">S-adenosyl-L-methionine</keyword>
<dbReference type="NCBIfam" id="TIGR00006">
    <property type="entry name" value="16S rRNA (cytosine(1402)-N(4))-methyltransferase RsmH"/>
    <property type="match status" value="1"/>
</dbReference>
<dbReference type="Pfam" id="PF01795">
    <property type="entry name" value="Methyltransf_5"/>
    <property type="match status" value="1"/>
</dbReference>
<dbReference type="PANTHER" id="PTHR11265">
    <property type="entry name" value="S-ADENOSYL-METHYLTRANSFERASE MRAW"/>
    <property type="match status" value="1"/>
</dbReference>
<feature type="binding site" evidence="6">
    <location>
        <position position="100"/>
    </location>
    <ligand>
        <name>S-adenosyl-L-methionine</name>
        <dbReference type="ChEBI" id="CHEBI:59789"/>
    </ligand>
</feature>
<protein>
    <recommendedName>
        <fullName evidence="6">Ribosomal RNA small subunit methyltransferase H</fullName>
        <ecNumber evidence="6">2.1.1.199</ecNumber>
    </recommendedName>
    <alternativeName>
        <fullName evidence="6">16S rRNA m(4)C1402 methyltransferase</fullName>
    </alternativeName>
    <alternativeName>
        <fullName evidence="6">rRNA (cytosine-N(4)-)-methyltransferase RsmH</fullName>
    </alternativeName>
</protein>
<dbReference type="PANTHER" id="PTHR11265:SF0">
    <property type="entry name" value="12S RRNA N4-METHYLCYTIDINE METHYLTRANSFERASE"/>
    <property type="match status" value="1"/>
</dbReference>
<keyword evidence="6" id="KW-0963">Cytoplasm</keyword>
<comment type="function">
    <text evidence="6">Specifically methylates the N4 position of cytidine in position 1402 (C1402) of 16S rRNA.</text>
</comment>
<dbReference type="AlphaFoldDB" id="A0A8J6Y3V0"/>
<dbReference type="Gene3D" id="1.10.150.170">
    <property type="entry name" value="Putative methyltransferase TM0872, insert domain"/>
    <property type="match status" value="1"/>
</dbReference>
<dbReference type="HAMAP" id="MF_01007">
    <property type="entry name" value="16SrRNA_methyltr_H"/>
    <property type="match status" value="1"/>
</dbReference>
<evidence type="ECO:0000313" key="9">
    <source>
        <dbReference type="Proteomes" id="UP000598633"/>
    </source>
</evidence>
<dbReference type="GO" id="GO:0005737">
    <property type="term" value="C:cytoplasm"/>
    <property type="evidence" value="ECO:0007669"/>
    <property type="project" value="UniProtKB-SubCell"/>
</dbReference>
<dbReference type="Gene3D" id="3.40.50.150">
    <property type="entry name" value="Vaccinia Virus protein VP39"/>
    <property type="match status" value="1"/>
</dbReference>
<reference evidence="8 9" key="1">
    <citation type="submission" date="2020-08" db="EMBL/GenBank/DDBJ databases">
        <title>Acidobacteriota in marine sediments use diverse sulfur dissimilation pathways.</title>
        <authorList>
            <person name="Wasmund K."/>
        </authorList>
    </citation>
    <scope>NUCLEOTIDE SEQUENCE [LARGE SCALE GENOMIC DNA]</scope>
    <source>
        <strain evidence="8">MAG AM3-A</strain>
    </source>
</reference>
<sequence>MASEHLPVLTDRVVELLAPSGPGLLVDATVGLGGHAEALLRAVPEFQLVGLDRDPQALARAGERLQPFSDRVQLVEETFDRLPLVLRRLGLGAPVAVLADIGCSSLQLDSAERGFSFASDGPLDMRMGGTGPTAADLLQQSEWEELVRILRDYGEERRARAIARAIVRRREQEPLRTTAQLSRLVQDVMGGRERRIHPATRTFQALRIAVNDELGQLERFLEPAIRSLKSGGRIAVISFHSLEDRIVKHTLRRLTGRCTCPPDFPVCRCNPQRVVEVLTSSPVRPDEEEIDRNPRARSARLRAALKRRED</sequence>
<feature type="binding site" evidence="6">
    <location>
        <position position="79"/>
    </location>
    <ligand>
        <name>S-adenosyl-L-methionine</name>
        <dbReference type="ChEBI" id="CHEBI:59789"/>
    </ligand>
</feature>
<dbReference type="InterPro" id="IPR029063">
    <property type="entry name" value="SAM-dependent_MTases_sf"/>
</dbReference>
<dbReference type="GO" id="GO:0070475">
    <property type="term" value="P:rRNA base methylation"/>
    <property type="evidence" value="ECO:0007669"/>
    <property type="project" value="UniProtKB-UniRule"/>
</dbReference>
<evidence type="ECO:0000256" key="4">
    <source>
        <dbReference type="ARBA" id="ARBA00022679"/>
    </source>
</evidence>
<feature type="binding site" evidence="6">
    <location>
        <begin position="33"/>
        <end position="35"/>
    </location>
    <ligand>
        <name>S-adenosyl-L-methionine</name>
        <dbReference type="ChEBI" id="CHEBI:59789"/>
    </ligand>
</feature>
<dbReference type="GO" id="GO:0071424">
    <property type="term" value="F:rRNA (cytosine-N4-)-methyltransferase activity"/>
    <property type="evidence" value="ECO:0007669"/>
    <property type="project" value="UniProtKB-UniRule"/>
</dbReference>
<dbReference type="EMBL" id="JACXWA010000044">
    <property type="protein sequence ID" value="MBD3870238.1"/>
    <property type="molecule type" value="Genomic_DNA"/>
</dbReference>
<proteinExistence type="inferred from homology"/>
<evidence type="ECO:0000256" key="3">
    <source>
        <dbReference type="ARBA" id="ARBA00022603"/>
    </source>
</evidence>
<evidence type="ECO:0000256" key="1">
    <source>
        <dbReference type="ARBA" id="ARBA00010396"/>
    </source>
</evidence>
<comment type="similarity">
    <text evidence="1 6">Belongs to the methyltransferase superfamily. RsmH family.</text>
</comment>
<feature type="region of interest" description="Disordered" evidence="7">
    <location>
        <begin position="283"/>
        <end position="310"/>
    </location>
</feature>
<dbReference type="InterPro" id="IPR023397">
    <property type="entry name" value="SAM-dep_MeTrfase_MraW_recog"/>
</dbReference>
<feature type="binding site" evidence="6">
    <location>
        <position position="52"/>
    </location>
    <ligand>
        <name>S-adenosyl-L-methionine</name>
        <dbReference type="ChEBI" id="CHEBI:59789"/>
    </ligand>
</feature>
<evidence type="ECO:0000256" key="5">
    <source>
        <dbReference type="ARBA" id="ARBA00022691"/>
    </source>
</evidence>
<evidence type="ECO:0000313" key="8">
    <source>
        <dbReference type="EMBL" id="MBD3870238.1"/>
    </source>
</evidence>
<dbReference type="Proteomes" id="UP000598633">
    <property type="component" value="Unassembled WGS sequence"/>
</dbReference>
<dbReference type="SUPFAM" id="SSF53335">
    <property type="entry name" value="S-adenosyl-L-methionine-dependent methyltransferases"/>
    <property type="match status" value="1"/>
</dbReference>
<accession>A0A8J6Y3V0</accession>
<comment type="catalytic activity">
    <reaction evidence="6">
        <text>cytidine(1402) in 16S rRNA + S-adenosyl-L-methionine = N(4)-methylcytidine(1402) in 16S rRNA + S-adenosyl-L-homocysteine + H(+)</text>
        <dbReference type="Rhea" id="RHEA:42928"/>
        <dbReference type="Rhea" id="RHEA-COMP:10286"/>
        <dbReference type="Rhea" id="RHEA-COMP:10287"/>
        <dbReference type="ChEBI" id="CHEBI:15378"/>
        <dbReference type="ChEBI" id="CHEBI:57856"/>
        <dbReference type="ChEBI" id="CHEBI:59789"/>
        <dbReference type="ChEBI" id="CHEBI:74506"/>
        <dbReference type="ChEBI" id="CHEBI:82748"/>
        <dbReference type="EC" id="2.1.1.199"/>
    </reaction>
</comment>